<evidence type="ECO:0000256" key="8">
    <source>
        <dbReference type="ARBA" id="ARBA00022982"/>
    </source>
</evidence>
<dbReference type="Pfam" id="PF01292">
    <property type="entry name" value="Ni_hydr_CYTB"/>
    <property type="match status" value="1"/>
</dbReference>
<keyword evidence="10" id="KW-0408">Iron</keyword>
<feature type="domain" description="Cytochrome b561 bacterial/Ni-hydrogenase" evidence="14">
    <location>
        <begin position="3"/>
        <end position="171"/>
    </location>
</feature>
<dbReference type="GO" id="GO:0022904">
    <property type="term" value="P:respiratory electron transport chain"/>
    <property type="evidence" value="ECO:0007669"/>
    <property type="project" value="InterPro"/>
</dbReference>
<keyword evidence="11 13" id="KW-0472">Membrane</keyword>
<evidence type="ECO:0000256" key="7">
    <source>
        <dbReference type="ARBA" id="ARBA00022723"/>
    </source>
</evidence>
<dbReference type="EMBL" id="FNVG01000008">
    <property type="protein sequence ID" value="SEG19282.1"/>
    <property type="molecule type" value="Genomic_DNA"/>
</dbReference>
<feature type="transmembrane region" description="Helical" evidence="13">
    <location>
        <begin position="178"/>
        <end position="199"/>
    </location>
</feature>
<protein>
    <submittedName>
        <fullName evidence="15">Cytochrome b561</fullName>
    </submittedName>
</protein>
<keyword evidence="6 13" id="KW-0812">Transmembrane</keyword>
<comment type="similarity">
    <text evidence="12">Belongs to the cytochrome b561 family.</text>
</comment>
<evidence type="ECO:0000313" key="15">
    <source>
        <dbReference type="EMBL" id="SEG19282.1"/>
    </source>
</evidence>
<proteinExistence type="inferred from homology"/>
<evidence type="ECO:0000256" key="10">
    <source>
        <dbReference type="ARBA" id="ARBA00023004"/>
    </source>
</evidence>
<organism evidence="15 16">
    <name type="scientific">Vibrio hangzhouensis</name>
    <dbReference type="NCBI Taxonomy" id="462991"/>
    <lineage>
        <taxon>Bacteria</taxon>
        <taxon>Pseudomonadati</taxon>
        <taxon>Pseudomonadota</taxon>
        <taxon>Gammaproteobacteria</taxon>
        <taxon>Vibrionales</taxon>
        <taxon>Vibrionaceae</taxon>
        <taxon>Vibrio</taxon>
    </lineage>
</organism>
<dbReference type="PANTHER" id="PTHR30529">
    <property type="entry name" value="CYTOCHROME B561"/>
    <property type="match status" value="1"/>
</dbReference>
<dbReference type="GO" id="GO:0046872">
    <property type="term" value="F:metal ion binding"/>
    <property type="evidence" value="ECO:0007669"/>
    <property type="project" value="UniProtKB-KW"/>
</dbReference>
<dbReference type="SUPFAM" id="SSF81342">
    <property type="entry name" value="Transmembrane di-heme cytochromes"/>
    <property type="match status" value="1"/>
</dbReference>
<evidence type="ECO:0000256" key="13">
    <source>
        <dbReference type="SAM" id="Phobius"/>
    </source>
</evidence>
<keyword evidence="9 13" id="KW-1133">Transmembrane helix</keyword>
<comment type="subcellular location">
    <subcellularLocation>
        <location evidence="2">Cell membrane</location>
        <topology evidence="2">Multi-pass membrane protein</topology>
    </subcellularLocation>
</comment>
<evidence type="ECO:0000256" key="5">
    <source>
        <dbReference type="ARBA" id="ARBA00022617"/>
    </source>
</evidence>
<evidence type="ECO:0000259" key="14">
    <source>
        <dbReference type="Pfam" id="PF01292"/>
    </source>
</evidence>
<dbReference type="InterPro" id="IPR052168">
    <property type="entry name" value="Cytochrome_b561_oxidase"/>
</dbReference>
<keyword evidence="7" id="KW-0479">Metal-binding</keyword>
<dbReference type="Proteomes" id="UP000236721">
    <property type="component" value="Unassembled WGS sequence"/>
</dbReference>
<dbReference type="GO" id="GO:0020037">
    <property type="term" value="F:heme binding"/>
    <property type="evidence" value="ECO:0007669"/>
    <property type="project" value="TreeGrafter"/>
</dbReference>
<evidence type="ECO:0000256" key="3">
    <source>
        <dbReference type="ARBA" id="ARBA00022448"/>
    </source>
</evidence>
<evidence type="ECO:0000256" key="12">
    <source>
        <dbReference type="ARBA" id="ARBA00037975"/>
    </source>
</evidence>
<dbReference type="InterPro" id="IPR016174">
    <property type="entry name" value="Di-haem_cyt_TM"/>
</dbReference>
<reference evidence="16" key="1">
    <citation type="submission" date="2016-10" db="EMBL/GenBank/DDBJ databases">
        <authorList>
            <person name="Varghese N."/>
            <person name="Submissions S."/>
        </authorList>
    </citation>
    <scope>NUCLEOTIDE SEQUENCE [LARGE SCALE GENOMIC DNA]</scope>
    <source>
        <strain evidence="16">CGMCC 1.7062</strain>
    </source>
</reference>
<dbReference type="GO" id="GO:0009055">
    <property type="term" value="F:electron transfer activity"/>
    <property type="evidence" value="ECO:0007669"/>
    <property type="project" value="InterPro"/>
</dbReference>
<name>A0A1H5Y651_9VIBR</name>
<dbReference type="RefSeq" id="WP_160111354.1">
    <property type="nucleotide sequence ID" value="NZ_FNVG01000008.1"/>
</dbReference>
<evidence type="ECO:0000256" key="1">
    <source>
        <dbReference type="ARBA" id="ARBA00001970"/>
    </source>
</evidence>
<keyword evidence="16" id="KW-1185">Reference proteome</keyword>
<evidence type="ECO:0000256" key="9">
    <source>
        <dbReference type="ARBA" id="ARBA00022989"/>
    </source>
</evidence>
<evidence type="ECO:0000256" key="11">
    <source>
        <dbReference type="ARBA" id="ARBA00023136"/>
    </source>
</evidence>
<sequence>MTYSAFFRFIHFFCALAVFALIPLGFYMKGVGDEQLLITLYDLHKSLGVLILAMVIFRIYLRIKIVEPTSSVSHTRLERSLSFITHKSLYALLLIMPVSGWLMSNAAGFPVSFFGLFELPYLVAKNDETIGIYQNIHFFAAFALIALIMLHAAGALKHHFIDKDETLKRMSSNNLGKAGGIFIASTTSLFFAVSIYLWLSSEGVQNKAHDNAHGAGHTSMEASLHALSPEGVINHSQEGAHESEHHGTH</sequence>
<evidence type="ECO:0000313" key="16">
    <source>
        <dbReference type="Proteomes" id="UP000236721"/>
    </source>
</evidence>
<accession>A0A1H5Y651</accession>
<feature type="transmembrane region" description="Helical" evidence="13">
    <location>
        <begin position="9"/>
        <end position="28"/>
    </location>
</feature>
<feature type="transmembrane region" description="Helical" evidence="13">
    <location>
        <begin position="89"/>
        <end position="116"/>
    </location>
</feature>
<evidence type="ECO:0000256" key="6">
    <source>
        <dbReference type="ARBA" id="ARBA00022692"/>
    </source>
</evidence>
<evidence type="ECO:0000256" key="4">
    <source>
        <dbReference type="ARBA" id="ARBA00022475"/>
    </source>
</evidence>
<dbReference type="Gene3D" id="1.20.950.20">
    <property type="entry name" value="Transmembrane di-heme cytochromes, Chain C"/>
    <property type="match status" value="1"/>
</dbReference>
<keyword evidence="8" id="KW-0249">Electron transport</keyword>
<keyword evidence="3" id="KW-0813">Transport</keyword>
<evidence type="ECO:0000256" key="2">
    <source>
        <dbReference type="ARBA" id="ARBA00004651"/>
    </source>
</evidence>
<dbReference type="GO" id="GO:0005886">
    <property type="term" value="C:plasma membrane"/>
    <property type="evidence" value="ECO:0007669"/>
    <property type="project" value="UniProtKB-SubCell"/>
</dbReference>
<feature type="transmembrane region" description="Helical" evidence="13">
    <location>
        <begin position="136"/>
        <end position="157"/>
    </location>
</feature>
<dbReference type="OrthoDB" id="9793784at2"/>
<comment type="cofactor">
    <cofactor evidence="1">
        <name>heme b</name>
        <dbReference type="ChEBI" id="CHEBI:60344"/>
    </cofactor>
</comment>
<dbReference type="PANTHER" id="PTHR30529:SF1">
    <property type="entry name" value="CYTOCHROME B561 HOMOLOG 2"/>
    <property type="match status" value="1"/>
</dbReference>
<dbReference type="AlphaFoldDB" id="A0A1H5Y651"/>
<dbReference type="InterPro" id="IPR011577">
    <property type="entry name" value="Cyt_b561_bac/Ni-Hgenase"/>
</dbReference>
<keyword evidence="4" id="KW-1003">Cell membrane</keyword>
<feature type="transmembrane region" description="Helical" evidence="13">
    <location>
        <begin position="43"/>
        <end position="61"/>
    </location>
</feature>
<keyword evidence="5" id="KW-0349">Heme</keyword>
<gene>
    <name evidence="15" type="ORF">SAMN04488244_108149</name>
</gene>